<reference evidence="2" key="1">
    <citation type="journal article" date="2012" name="J. Microbiol. Biotechnol.">
        <title>Ramlibacter ginsenosidimutans sp. nov., with ginsenoside-converting activity.</title>
        <authorList>
            <person name="Wang L."/>
            <person name="An D.S."/>
            <person name="Kim S.G."/>
            <person name="Jin F.X."/>
            <person name="Kim S.C."/>
            <person name="Lee S.T."/>
            <person name="Im W.T."/>
        </authorList>
    </citation>
    <scope>NUCLEOTIDE SEQUENCE</scope>
    <source>
        <strain evidence="2">KACC 17527</strain>
    </source>
</reference>
<sequence>MQVEHQFQPHRPTLILGLIGFTRDAAAEVQRVLDTRGPPAVQWRFGELAEADAWWACGARVQLLGDGSVRIGPGEPGGRSVRLSLAQVQRPVAFSQPVASRDFEPTYTFRTEDPASMAAMLSAMESQWLAGTAARLWIAARLIEAEGALSQRIYHIVGGGRLLAVIDRTGEIGLMPGVNAEQLERGQWLARPSSAAYIPANFQRTTISEVLWSFALRTHDDLLPAHYRTRPLYYRRPPKLDQRLLGDEHLLVMRELFLGPGRFAELQQRTGLVAERLARALAALYLTGSITSNRARVPRETGLPAGPQPQSQSQSQSRQESMWTPSAMSTQTDGNSQHDFTVPARLAHDRAAVDAAKALEIAERAARHA</sequence>
<keyword evidence="3" id="KW-1185">Reference proteome</keyword>
<dbReference type="RefSeq" id="WP_201172572.1">
    <property type="nucleotide sequence ID" value="NZ_JAEPWM010000005.1"/>
</dbReference>
<dbReference type="Proteomes" id="UP000630528">
    <property type="component" value="Unassembled WGS sequence"/>
</dbReference>
<organism evidence="2 3">
    <name type="scientific">Ramlibacter ginsenosidimutans</name>
    <dbReference type="NCBI Taxonomy" id="502333"/>
    <lineage>
        <taxon>Bacteria</taxon>
        <taxon>Pseudomonadati</taxon>
        <taxon>Pseudomonadota</taxon>
        <taxon>Betaproteobacteria</taxon>
        <taxon>Burkholderiales</taxon>
        <taxon>Comamonadaceae</taxon>
        <taxon>Ramlibacter</taxon>
    </lineage>
</organism>
<name>A0A934TTN0_9BURK</name>
<protein>
    <submittedName>
        <fullName evidence="2">Uncharacterized protein</fullName>
    </submittedName>
</protein>
<feature type="region of interest" description="Disordered" evidence="1">
    <location>
        <begin position="295"/>
        <end position="345"/>
    </location>
</feature>
<comment type="caution">
    <text evidence="2">The sequence shown here is derived from an EMBL/GenBank/DDBJ whole genome shotgun (WGS) entry which is preliminary data.</text>
</comment>
<dbReference type="AlphaFoldDB" id="A0A934TTN0"/>
<gene>
    <name evidence="2" type="ORF">JJB11_14770</name>
</gene>
<evidence type="ECO:0000313" key="3">
    <source>
        <dbReference type="Proteomes" id="UP000630528"/>
    </source>
</evidence>
<accession>A0A934TTN0</accession>
<evidence type="ECO:0000313" key="2">
    <source>
        <dbReference type="EMBL" id="MBK6007362.1"/>
    </source>
</evidence>
<feature type="compositionally biased region" description="Low complexity" evidence="1">
    <location>
        <begin position="308"/>
        <end position="321"/>
    </location>
</feature>
<dbReference type="EMBL" id="JAEPWM010000005">
    <property type="protein sequence ID" value="MBK6007362.1"/>
    <property type="molecule type" value="Genomic_DNA"/>
</dbReference>
<reference evidence="2" key="2">
    <citation type="submission" date="2021-01" db="EMBL/GenBank/DDBJ databases">
        <authorList>
            <person name="Kang M."/>
        </authorList>
    </citation>
    <scope>NUCLEOTIDE SEQUENCE</scope>
    <source>
        <strain evidence="2">KACC 17527</strain>
    </source>
</reference>
<feature type="compositionally biased region" description="Polar residues" evidence="1">
    <location>
        <begin position="322"/>
        <end position="339"/>
    </location>
</feature>
<proteinExistence type="predicted"/>
<evidence type="ECO:0000256" key="1">
    <source>
        <dbReference type="SAM" id="MobiDB-lite"/>
    </source>
</evidence>